<evidence type="ECO:0000313" key="2">
    <source>
        <dbReference type="EMBL" id="MFC3764450.1"/>
    </source>
</evidence>
<dbReference type="InterPro" id="IPR032875">
    <property type="entry name" value="Succ_CoA_lig_flav_dom"/>
</dbReference>
<dbReference type="InterPro" id="IPR000182">
    <property type="entry name" value="GNAT_dom"/>
</dbReference>
<dbReference type="SUPFAM" id="SSF55729">
    <property type="entry name" value="Acyl-CoA N-acyltransferases (Nat)"/>
    <property type="match status" value="1"/>
</dbReference>
<organism evidence="2 3">
    <name type="scientific">Tenggerimyces flavus</name>
    <dbReference type="NCBI Taxonomy" id="1708749"/>
    <lineage>
        <taxon>Bacteria</taxon>
        <taxon>Bacillati</taxon>
        <taxon>Actinomycetota</taxon>
        <taxon>Actinomycetes</taxon>
        <taxon>Propionibacteriales</taxon>
        <taxon>Nocardioidaceae</taxon>
        <taxon>Tenggerimyces</taxon>
    </lineage>
</organism>
<dbReference type="GO" id="GO:0016746">
    <property type="term" value="F:acyltransferase activity"/>
    <property type="evidence" value="ECO:0007669"/>
    <property type="project" value="UniProtKB-KW"/>
</dbReference>
<dbReference type="Pfam" id="PF00583">
    <property type="entry name" value="Acetyltransf_1"/>
    <property type="match status" value="1"/>
</dbReference>
<dbReference type="InterPro" id="IPR016102">
    <property type="entry name" value="Succinyl-CoA_synth-like"/>
</dbReference>
<dbReference type="Pfam" id="PF13607">
    <property type="entry name" value="Succ_CoA_lig"/>
    <property type="match status" value="1"/>
</dbReference>
<keyword evidence="2" id="KW-0808">Transferase</keyword>
<feature type="domain" description="N-acetyltransferase" evidence="1">
    <location>
        <begin position="22"/>
        <end position="172"/>
    </location>
</feature>
<dbReference type="Gene3D" id="3.30.1490.20">
    <property type="entry name" value="ATP-grasp fold, A domain"/>
    <property type="match status" value="1"/>
</dbReference>
<sequence length="889" mass="95152">MTDLPYPAHWEADVVLRDGGTAVLRPIRSDDDDRLVAFYSRVSEQSKYLRFFAPYPKLSRRDVDRFTQVDHIDRVGMILTVADEMIAVGRYDRVAEDEAEVAFLVEDSHQGRGVGSVLLEHLAQAARENGVRKFIAEVLPENRKMVTVFKDAGYNVSGGFEDGVVQFELEIEPTDTSIRVMTAREHRAEARSVERILTPSSVAVVGASRSRDKVGAAFVRNLVLGGFTGPVYAVNPTARAVAGVPAYGSLLDVPGEIDLAVVAVPAESVNEVVLEAAAKNVHALLVVSSGFAETGREGKKRQHELVRVAHAHGLRVVGPAALGVINTDPAYALNASLSPVVPARGKVGFFCQSGALGTVILQTVASRGLGLSTFVSAGNRADVSGNDLMQYWEEDAATDVVLLYLESVGNPRKFNRIARRLSVAKPVVAVRSGRFTQGVPLGHSVHAASVPQAAVDAMFAQAGVMLVDTLDQMLDVAQVLAYQPLPDGSRLGIVGNSDALGMLAADAAVETGMAVARQPAAFLSDVSAEDLERAVAEMVGDDGVDAVVVVYVSPLDVDGTEVAHAIARATADSVKPVVTTFLGTQGVPEPLRRVDEQGVAVHGSVPSYASPDVAVRALAKVTRYAEWRARPRGRIPVYEDVDTERARAIIENVLTDHPKGTVLSESCMRELLACYGIDVWQTHPVSSVDEAVVVAEKLGWDVVLKGAAPHLRQRPDLADVWRNIAAEDEMRSAWTTLSATIGDPSEARFVVQKMAGQGVPVVVACAEDPMFGPIVWFGLAGVATELLGDQAFRIPPLTDVDASNMVREVRAAPLLFGHSGGDHVDVGRIEDLLHRISRLAYDIPEVLSAELTPVLAGPTEAAVLGAAVRVGPADLGSRTDWFVRRLDHH</sequence>
<dbReference type="SUPFAM" id="SSF52210">
    <property type="entry name" value="Succinyl-CoA synthetase domains"/>
    <property type="match status" value="2"/>
</dbReference>
<dbReference type="RefSeq" id="WP_205119024.1">
    <property type="nucleotide sequence ID" value="NZ_JAFBCM010000001.1"/>
</dbReference>
<dbReference type="InterPro" id="IPR013815">
    <property type="entry name" value="ATP_grasp_subdomain_1"/>
</dbReference>
<dbReference type="EC" id="2.3.1.-" evidence="2"/>
<dbReference type="SUPFAM" id="SSF51735">
    <property type="entry name" value="NAD(P)-binding Rossmann-fold domains"/>
    <property type="match status" value="1"/>
</dbReference>
<dbReference type="Gene3D" id="3.40.50.261">
    <property type="entry name" value="Succinyl-CoA synthetase domains"/>
    <property type="match status" value="2"/>
</dbReference>
<dbReference type="InterPro" id="IPR003781">
    <property type="entry name" value="CoA-bd"/>
</dbReference>
<dbReference type="Proteomes" id="UP001595699">
    <property type="component" value="Unassembled WGS sequence"/>
</dbReference>
<name>A0ABV7YGG8_9ACTN</name>
<dbReference type="InterPro" id="IPR036291">
    <property type="entry name" value="NAD(P)-bd_dom_sf"/>
</dbReference>
<keyword evidence="3" id="KW-1185">Reference proteome</keyword>
<dbReference type="SMART" id="SM00881">
    <property type="entry name" value="CoA_binding"/>
    <property type="match status" value="1"/>
</dbReference>
<proteinExistence type="predicted"/>
<dbReference type="CDD" id="cd04301">
    <property type="entry name" value="NAT_SF"/>
    <property type="match status" value="1"/>
</dbReference>
<comment type="caution">
    <text evidence="2">The sequence shown here is derived from an EMBL/GenBank/DDBJ whole genome shotgun (WGS) entry which is preliminary data.</text>
</comment>
<evidence type="ECO:0000313" key="3">
    <source>
        <dbReference type="Proteomes" id="UP001595699"/>
    </source>
</evidence>
<dbReference type="PROSITE" id="PS51186">
    <property type="entry name" value="GNAT"/>
    <property type="match status" value="1"/>
</dbReference>
<dbReference type="EMBL" id="JBHRZH010000025">
    <property type="protein sequence ID" value="MFC3764450.1"/>
    <property type="molecule type" value="Genomic_DNA"/>
</dbReference>
<dbReference type="Gene3D" id="3.40.630.30">
    <property type="match status" value="1"/>
</dbReference>
<protein>
    <submittedName>
        <fullName evidence="2">GNAT family N-acetyltransferase</fullName>
        <ecNumber evidence="2">2.3.1.-</ecNumber>
    </submittedName>
</protein>
<dbReference type="Pfam" id="PF13549">
    <property type="entry name" value="ATP-grasp_5"/>
    <property type="match status" value="1"/>
</dbReference>
<dbReference type="Gene3D" id="3.40.50.720">
    <property type="entry name" value="NAD(P)-binding Rossmann-like Domain"/>
    <property type="match status" value="1"/>
</dbReference>
<reference evidence="3" key="1">
    <citation type="journal article" date="2019" name="Int. J. Syst. Evol. Microbiol.">
        <title>The Global Catalogue of Microorganisms (GCM) 10K type strain sequencing project: providing services to taxonomists for standard genome sequencing and annotation.</title>
        <authorList>
            <consortium name="The Broad Institute Genomics Platform"/>
            <consortium name="The Broad Institute Genome Sequencing Center for Infectious Disease"/>
            <person name="Wu L."/>
            <person name="Ma J."/>
        </authorList>
    </citation>
    <scope>NUCLEOTIDE SEQUENCE [LARGE SCALE GENOMIC DNA]</scope>
    <source>
        <strain evidence="3">CGMCC 4.7241</strain>
    </source>
</reference>
<dbReference type="PANTHER" id="PTHR42793:SF1">
    <property type="entry name" value="PEPTIDYL-LYSINE N-ACETYLTRANSFERASE PATZ"/>
    <property type="match status" value="1"/>
</dbReference>
<dbReference type="PANTHER" id="PTHR42793">
    <property type="entry name" value="COA BINDING DOMAIN CONTAINING PROTEIN"/>
    <property type="match status" value="1"/>
</dbReference>
<keyword evidence="2" id="KW-0012">Acyltransferase</keyword>
<gene>
    <name evidence="2" type="ORF">ACFOUW_26680</name>
</gene>
<dbReference type="Pfam" id="PF13380">
    <property type="entry name" value="CoA_binding_2"/>
    <property type="match status" value="1"/>
</dbReference>
<accession>A0ABV7YGG8</accession>
<dbReference type="SUPFAM" id="SSF56059">
    <property type="entry name" value="Glutathione synthetase ATP-binding domain-like"/>
    <property type="match status" value="1"/>
</dbReference>
<dbReference type="Gene3D" id="3.30.470.20">
    <property type="entry name" value="ATP-grasp fold, B domain"/>
    <property type="match status" value="1"/>
</dbReference>
<evidence type="ECO:0000259" key="1">
    <source>
        <dbReference type="PROSITE" id="PS51186"/>
    </source>
</evidence>
<dbReference type="InterPro" id="IPR016181">
    <property type="entry name" value="Acyl_CoA_acyltransferase"/>
</dbReference>